<dbReference type="SUPFAM" id="SSF50729">
    <property type="entry name" value="PH domain-like"/>
    <property type="match status" value="1"/>
</dbReference>
<dbReference type="InterPro" id="IPR016024">
    <property type="entry name" value="ARM-type_fold"/>
</dbReference>
<dbReference type="AlphaFoldDB" id="A0A9W7Y2Z7"/>
<name>A0A9W7Y2Z7_9FUNG</name>
<feature type="domain" description="PP4R3 EVH1-like" evidence="5">
    <location>
        <begin position="9"/>
        <end position="100"/>
    </location>
</feature>
<organism evidence="6 7">
    <name type="scientific">Coemansia erecta</name>
    <dbReference type="NCBI Taxonomy" id="147472"/>
    <lineage>
        <taxon>Eukaryota</taxon>
        <taxon>Fungi</taxon>
        <taxon>Fungi incertae sedis</taxon>
        <taxon>Zoopagomycota</taxon>
        <taxon>Kickxellomycotina</taxon>
        <taxon>Kickxellomycetes</taxon>
        <taxon>Kickxellales</taxon>
        <taxon>Kickxellaceae</taxon>
        <taxon>Coemansia</taxon>
    </lineage>
</organism>
<evidence type="ECO:0000256" key="1">
    <source>
        <dbReference type="ARBA" id="ARBA00004123"/>
    </source>
</evidence>
<evidence type="ECO:0000313" key="7">
    <source>
        <dbReference type="Proteomes" id="UP001149813"/>
    </source>
</evidence>
<comment type="caution">
    <text evidence="6">The sequence shown here is derived from an EMBL/GenBank/DDBJ whole genome shotgun (WGS) entry which is preliminary data.</text>
</comment>
<dbReference type="Gene3D" id="2.30.29.30">
    <property type="entry name" value="Pleckstrin-homology domain (PH domain)/Phosphotyrosine-binding domain (PTB)"/>
    <property type="match status" value="1"/>
</dbReference>
<keyword evidence="2" id="KW-0539">Nucleus</keyword>
<gene>
    <name evidence="6" type="primary">PSY2</name>
    <name evidence="6" type="ORF">LPJ53_002606</name>
</gene>
<dbReference type="Pfam" id="PF04802">
    <property type="entry name" value="PP4R3"/>
    <property type="match status" value="2"/>
</dbReference>
<dbReference type="InterPro" id="IPR006887">
    <property type="entry name" value="P4R3-like_central_dom"/>
</dbReference>
<dbReference type="PANTHER" id="PTHR23318:SF0">
    <property type="entry name" value="SERINE_THREONINE-PROTEIN PHOSPHATASE 4 REGULATORY SUBUNIT 3"/>
    <property type="match status" value="1"/>
</dbReference>
<dbReference type="Pfam" id="PF22972">
    <property type="entry name" value="EVH1_PP4R3"/>
    <property type="match status" value="1"/>
</dbReference>
<dbReference type="InterPro" id="IPR051137">
    <property type="entry name" value="PP4R3-like"/>
</dbReference>
<dbReference type="OrthoDB" id="27483at2759"/>
<dbReference type="GO" id="GO:0030289">
    <property type="term" value="C:protein phosphatase 4 complex"/>
    <property type="evidence" value="ECO:0007669"/>
    <property type="project" value="TreeGrafter"/>
</dbReference>
<keyword evidence="7" id="KW-1185">Reference proteome</keyword>
<feature type="region of interest" description="Disordered" evidence="3">
    <location>
        <begin position="404"/>
        <end position="440"/>
    </location>
</feature>
<protein>
    <submittedName>
        <fullName evidence="6">Platinum sensitivity protein</fullName>
    </submittedName>
</protein>
<dbReference type="PANTHER" id="PTHR23318">
    <property type="entry name" value="ATP SYNTHASE GAMMA-RELATED"/>
    <property type="match status" value="1"/>
</dbReference>
<evidence type="ECO:0000259" key="4">
    <source>
        <dbReference type="Pfam" id="PF04802"/>
    </source>
</evidence>
<evidence type="ECO:0000256" key="2">
    <source>
        <dbReference type="ARBA" id="ARBA00023242"/>
    </source>
</evidence>
<accession>A0A9W7Y2Z7</accession>
<dbReference type="GO" id="GO:0072542">
    <property type="term" value="F:protein phosphatase activator activity"/>
    <property type="evidence" value="ECO:0007669"/>
    <property type="project" value="TreeGrafter"/>
</dbReference>
<sequence length="694" mass="77675">MTPADSQVRVKVYQLDSDSAWADMGTGFCTLEDYQGVLHLNVVSETELNRVILDCVVQPGEVYQRQEATMIVWTEPTGEDLALSFQEQEGCLSILNQITEFENAMEEHANGSSPIAANDVILPQPTMASLAEIDRTIRESSQSMLVRDKLVTFILNTGYFEQLHELHGTCEDLDADDELQLIYSIVRQIILLNDTSIFEYIIKQDNFIDVVSMLEYDPQRSIGHGTFRNFLQNRLRFKEVVPIDDDDIKSKIHQTFRLQYLKDVVLPQIVDDGTIPIINALIYFNNAQIASYLQHNQQLLKDIFDVLQDSEDTLQMRDVVMFVRQFSSLEDQDTDLKMAGIEVLLSVLEQDRALVRSYALAQSKHRREGATLVDLVIQGSKHNSGDDVQLQCWEILRSLLDTSQQPQPLPQAPQQQQQQSRNTAENEADSFDRPIEPGMDHSDGSDADDFLALFYGTYVHNVMEPLLTLTTKAAKPNHLKLAALKFVRACVGIQDDSYNKYLVGHRLFDPVIALYLRVYPRDNLISSACRELFGFIAANHIASLLSHLINVHAQSLGRTKETLAMLRKAYSEYLDEIERIKAGAVAVTPTVSAGRRSALSINNLIGQETQQHSQGTNGAVAGSRDLGLATWVRGSAEDEMEDAYLEALEDDSDDSCGMSVSQSPEIKGLKDCLELYSDVAAAELSTIDIRGISG</sequence>
<dbReference type="InterPro" id="IPR011993">
    <property type="entry name" value="PH-like_dom_sf"/>
</dbReference>
<reference evidence="6" key="1">
    <citation type="submission" date="2022-07" db="EMBL/GenBank/DDBJ databases">
        <title>Phylogenomic reconstructions and comparative analyses of Kickxellomycotina fungi.</title>
        <authorList>
            <person name="Reynolds N.K."/>
            <person name="Stajich J.E."/>
            <person name="Barry K."/>
            <person name="Grigoriev I.V."/>
            <person name="Crous P."/>
            <person name="Smith M.E."/>
        </authorList>
    </citation>
    <scope>NUCLEOTIDE SEQUENCE</scope>
    <source>
        <strain evidence="6">NBRC 32514</strain>
    </source>
</reference>
<comment type="subcellular location">
    <subcellularLocation>
        <location evidence="1">Nucleus</location>
    </subcellularLocation>
</comment>
<dbReference type="GO" id="GO:0005654">
    <property type="term" value="C:nucleoplasm"/>
    <property type="evidence" value="ECO:0007669"/>
    <property type="project" value="TreeGrafter"/>
</dbReference>
<evidence type="ECO:0000313" key="6">
    <source>
        <dbReference type="EMBL" id="KAJ1723034.1"/>
    </source>
</evidence>
<feature type="compositionally biased region" description="Basic and acidic residues" evidence="3">
    <location>
        <begin position="430"/>
        <end position="440"/>
    </location>
</feature>
<dbReference type="SUPFAM" id="SSF48371">
    <property type="entry name" value="ARM repeat"/>
    <property type="match status" value="1"/>
</dbReference>
<dbReference type="InterPro" id="IPR055236">
    <property type="entry name" value="EVH1_PP4R3"/>
</dbReference>
<feature type="domain" description="Serine/threonine-protein phosphatase 4 regulatory subunit 3-like central" evidence="4">
    <location>
        <begin position="132"/>
        <end position="329"/>
    </location>
</feature>
<feature type="domain" description="Serine/threonine-protein phosphatase 4 regulatory subunit 3-like central" evidence="4">
    <location>
        <begin position="474"/>
        <end position="564"/>
    </location>
</feature>
<dbReference type="Proteomes" id="UP001149813">
    <property type="component" value="Unassembled WGS sequence"/>
</dbReference>
<proteinExistence type="predicted"/>
<dbReference type="GO" id="GO:0006974">
    <property type="term" value="P:DNA damage response"/>
    <property type="evidence" value="ECO:0007669"/>
    <property type="project" value="TreeGrafter"/>
</dbReference>
<evidence type="ECO:0000256" key="3">
    <source>
        <dbReference type="SAM" id="MobiDB-lite"/>
    </source>
</evidence>
<dbReference type="EMBL" id="JANBOJ010000084">
    <property type="protein sequence ID" value="KAJ1723034.1"/>
    <property type="molecule type" value="Genomic_DNA"/>
</dbReference>
<evidence type="ECO:0000259" key="5">
    <source>
        <dbReference type="Pfam" id="PF22972"/>
    </source>
</evidence>